<sequence length="201" mass="22732">MVKKLPDHLGDPVDNIFASGADFFCPLFKCFGATPNLITSLSLVAGLGAIYQVWRENYKSGALLFILAYFLDVMDGFYARKYNMETKFGDWYDHISDTIKNGIMLLLVIYLLFVNEKYFVIGIIILVCCMVFINLGCQEKYVELVKSEVMESVSLNNFKWMCRAGEKDSVSRQLSVIRFAGPGIGILIISGIIYNLEEILK</sequence>
<feature type="transmembrane region" description="Helical" evidence="2">
    <location>
        <begin position="118"/>
        <end position="137"/>
    </location>
</feature>
<dbReference type="GO" id="GO:0016780">
    <property type="term" value="F:phosphotransferase activity, for other substituted phosphate groups"/>
    <property type="evidence" value="ECO:0007669"/>
    <property type="project" value="InterPro"/>
</dbReference>
<keyword evidence="1 3" id="KW-0808">Transferase</keyword>
<organism evidence="3">
    <name type="scientific">Hyperionvirus sp</name>
    <dbReference type="NCBI Taxonomy" id="2487770"/>
    <lineage>
        <taxon>Viruses</taxon>
        <taxon>Varidnaviria</taxon>
        <taxon>Bamfordvirae</taxon>
        <taxon>Nucleocytoviricota</taxon>
        <taxon>Megaviricetes</taxon>
        <taxon>Imitervirales</taxon>
        <taxon>Mimiviridae</taxon>
        <taxon>Klosneuvirinae</taxon>
    </lineage>
</organism>
<keyword evidence="2" id="KW-0812">Transmembrane</keyword>
<dbReference type="Gene3D" id="1.20.120.1760">
    <property type="match status" value="1"/>
</dbReference>
<evidence type="ECO:0000256" key="2">
    <source>
        <dbReference type="SAM" id="Phobius"/>
    </source>
</evidence>
<feature type="transmembrane region" description="Helical" evidence="2">
    <location>
        <begin position="60"/>
        <end position="79"/>
    </location>
</feature>
<keyword evidence="2" id="KW-0472">Membrane</keyword>
<dbReference type="InterPro" id="IPR048254">
    <property type="entry name" value="CDP_ALCOHOL_P_TRANSF_CS"/>
</dbReference>
<dbReference type="InterPro" id="IPR043130">
    <property type="entry name" value="CDP-OH_PTrfase_TM_dom"/>
</dbReference>
<dbReference type="EMBL" id="MK072391">
    <property type="protein sequence ID" value="AYV83587.1"/>
    <property type="molecule type" value="Genomic_DNA"/>
</dbReference>
<dbReference type="Pfam" id="PF01066">
    <property type="entry name" value="CDP-OH_P_transf"/>
    <property type="match status" value="1"/>
</dbReference>
<gene>
    <name evidence="3" type="ORF">Hyperionvirus9_4</name>
</gene>
<feature type="transmembrane region" description="Helical" evidence="2">
    <location>
        <begin position="91"/>
        <end position="112"/>
    </location>
</feature>
<name>A0A3G5A8J5_9VIRU</name>
<dbReference type="GO" id="GO:0016020">
    <property type="term" value="C:membrane"/>
    <property type="evidence" value="ECO:0007669"/>
    <property type="project" value="InterPro"/>
</dbReference>
<reference evidence="3" key="1">
    <citation type="submission" date="2018-10" db="EMBL/GenBank/DDBJ databases">
        <title>Hidden diversity of soil giant viruses.</title>
        <authorList>
            <person name="Schulz F."/>
            <person name="Alteio L."/>
            <person name="Goudeau D."/>
            <person name="Ryan E.M."/>
            <person name="Malmstrom R.R."/>
            <person name="Blanchard J."/>
            <person name="Woyke T."/>
        </authorList>
    </citation>
    <scope>NUCLEOTIDE SEQUENCE</scope>
    <source>
        <strain evidence="3">HYV1</strain>
    </source>
</reference>
<dbReference type="InterPro" id="IPR000462">
    <property type="entry name" value="CDP-OH_P_trans"/>
</dbReference>
<feature type="transmembrane region" description="Helical" evidence="2">
    <location>
        <begin position="176"/>
        <end position="196"/>
    </location>
</feature>
<feature type="transmembrane region" description="Helical" evidence="2">
    <location>
        <begin position="37"/>
        <end position="54"/>
    </location>
</feature>
<proteinExistence type="predicted"/>
<dbReference type="GO" id="GO:0008654">
    <property type="term" value="P:phospholipid biosynthetic process"/>
    <property type="evidence" value="ECO:0007669"/>
    <property type="project" value="InterPro"/>
</dbReference>
<keyword evidence="2" id="KW-1133">Transmembrane helix</keyword>
<accession>A0A3G5A8J5</accession>
<protein>
    <submittedName>
        <fullName evidence="3">CDP-alcohol phosphatidyltransferase</fullName>
    </submittedName>
</protein>
<evidence type="ECO:0000256" key="1">
    <source>
        <dbReference type="ARBA" id="ARBA00022679"/>
    </source>
</evidence>
<evidence type="ECO:0000313" key="3">
    <source>
        <dbReference type="EMBL" id="AYV83587.1"/>
    </source>
</evidence>
<dbReference type="PROSITE" id="PS00379">
    <property type="entry name" value="CDP_ALCOHOL_P_TRANSF"/>
    <property type="match status" value="1"/>
</dbReference>